<accession>A0A5B0X2G4</accession>
<reference evidence="8 9" key="1">
    <citation type="submission" date="2019-09" db="EMBL/GenBank/DDBJ databases">
        <authorList>
            <person name="Chen X.-Y."/>
        </authorList>
    </citation>
    <scope>NUCLEOTIDE SEQUENCE [LARGE SCALE GENOMIC DNA]</scope>
    <source>
        <strain evidence="8 9">NY5</strain>
    </source>
</reference>
<keyword evidence="4 6" id="KW-0472">Membrane</keyword>
<evidence type="ECO:0000256" key="6">
    <source>
        <dbReference type="SAM" id="Phobius"/>
    </source>
</evidence>
<dbReference type="GO" id="GO:0016020">
    <property type="term" value="C:membrane"/>
    <property type="evidence" value="ECO:0007669"/>
    <property type="project" value="UniProtKB-SubCell"/>
</dbReference>
<evidence type="ECO:0000256" key="4">
    <source>
        <dbReference type="ARBA" id="ARBA00023136"/>
    </source>
</evidence>
<dbReference type="InterPro" id="IPR020846">
    <property type="entry name" value="MFS_dom"/>
</dbReference>
<gene>
    <name evidence="8" type="ORF">F0M18_06410</name>
</gene>
<organism evidence="8 9">
    <name type="scientific">Pseudohalioglobus sediminis</name>
    <dbReference type="NCBI Taxonomy" id="2606449"/>
    <lineage>
        <taxon>Bacteria</taxon>
        <taxon>Pseudomonadati</taxon>
        <taxon>Pseudomonadota</taxon>
        <taxon>Gammaproteobacteria</taxon>
        <taxon>Cellvibrionales</taxon>
        <taxon>Halieaceae</taxon>
        <taxon>Pseudohalioglobus</taxon>
    </lineage>
</organism>
<evidence type="ECO:0000259" key="7">
    <source>
        <dbReference type="PROSITE" id="PS50850"/>
    </source>
</evidence>
<feature type="transmembrane region" description="Helical" evidence="6">
    <location>
        <begin position="275"/>
        <end position="295"/>
    </location>
</feature>
<dbReference type="InterPro" id="IPR050382">
    <property type="entry name" value="MFS_Na/Anion_cotransporter"/>
</dbReference>
<feature type="transmembrane region" description="Helical" evidence="6">
    <location>
        <begin position="85"/>
        <end position="103"/>
    </location>
</feature>
<keyword evidence="3 6" id="KW-1133">Transmembrane helix</keyword>
<feature type="transmembrane region" description="Helical" evidence="6">
    <location>
        <begin position="394"/>
        <end position="415"/>
    </location>
</feature>
<dbReference type="Proteomes" id="UP000323708">
    <property type="component" value="Unassembled WGS sequence"/>
</dbReference>
<dbReference type="PROSITE" id="PS50850">
    <property type="entry name" value="MFS"/>
    <property type="match status" value="1"/>
</dbReference>
<protein>
    <submittedName>
        <fullName evidence="8">MFS transporter</fullName>
    </submittedName>
</protein>
<sequence length="417" mass="45600">MSLAWPVLQERRWQLALVLCVTFFVGYLDRLNISFAVPLMAVEFGWSAEQTRDYGSLLMGLFYAGYGLANIFLTPLAARFGPRRSLLVIVTLWSLFTAMGAWVSQWLMLLMATRVLLGLSEGVHVPMVSQLIKTWFPREERARANSIFVSGLFLAVILSPLLLVPLMSWIGWRTGFILIALFGALVSLPLVLRFVHDRPSQGDGVGEAELDLITNGQAEEAAEYPDALTIRQLLRLPRFLLLGLIGIVNNVVALGMSSWLPTYFTNSRGIPFEEIAWLVAIPYTFSLLGIGVWATLGDRYNIRALLGAVGFSGAGVMIYLGLQAEALWLVLGCFSLGVFLISAFNACEFAMIQRIVPLQLAAPAMGIYNGCTTIIGGGLGPFIVSPIIGSGGPVWIISAIALVNAALLVLAWRVIRY</sequence>
<feature type="transmembrane region" description="Helical" evidence="6">
    <location>
        <begin position="302"/>
        <end position="320"/>
    </location>
</feature>
<comment type="caution">
    <text evidence="8">The sequence shown here is derived from an EMBL/GenBank/DDBJ whole genome shotgun (WGS) entry which is preliminary data.</text>
</comment>
<evidence type="ECO:0000313" key="8">
    <source>
        <dbReference type="EMBL" id="KAA1193463.1"/>
    </source>
</evidence>
<evidence type="ECO:0000256" key="5">
    <source>
        <dbReference type="ARBA" id="ARBA00038514"/>
    </source>
</evidence>
<feature type="transmembrane region" description="Helical" evidence="6">
    <location>
        <begin position="144"/>
        <end position="164"/>
    </location>
</feature>
<dbReference type="PANTHER" id="PTHR11662:SF399">
    <property type="entry name" value="FI19708P1-RELATED"/>
    <property type="match status" value="1"/>
</dbReference>
<dbReference type="SUPFAM" id="SSF103473">
    <property type="entry name" value="MFS general substrate transporter"/>
    <property type="match status" value="1"/>
</dbReference>
<comment type="similarity">
    <text evidence="5">Belongs to the major facilitator superfamily. Phthalate permease family.</text>
</comment>
<feature type="transmembrane region" description="Helical" evidence="6">
    <location>
        <begin position="326"/>
        <end position="346"/>
    </location>
</feature>
<comment type="subcellular location">
    <subcellularLocation>
        <location evidence="1">Membrane</location>
        <topology evidence="1">Multi-pass membrane protein</topology>
    </subcellularLocation>
</comment>
<feature type="transmembrane region" description="Helical" evidence="6">
    <location>
        <begin position="170"/>
        <end position="192"/>
    </location>
</feature>
<proteinExistence type="inferred from homology"/>
<feature type="transmembrane region" description="Helical" evidence="6">
    <location>
        <begin position="367"/>
        <end position="388"/>
    </location>
</feature>
<evidence type="ECO:0000313" key="9">
    <source>
        <dbReference type="Proteomes" id="UP000323708"/>
    </source>
</evidence>
<name>A0A5B0X2G4_9GAMM</name>
<feature type="transmembrane region" description="Helical" evidence="6">
    <location>
        <begin position="109"/>
        <end position="132"/>
    </location>
</feature>
<evidence type="ECO:0000256" key="3">
    <source>
        <dbReference type="ARBA" id="ARBA00022989"/>
    </source>
</evidence>
<dbReference type="GO" id="GO:0022857">
    <property type="term" value="F:transmembrane transporter activity"/>
    <property type="evidence" value="ECO:0007669"/>
    <property type="project" value="InterPro"/>
</dbReference>
<feature type="transmembrane region" description="Helical" evidence="6">
    <location>
        <begin position="54"/>
        <end position="73"/>
    </location>
</feature>
<feature type="transmembrane region" description="Helical" evidence="6">
    <location>
        <begin position="239"/>
        <end position="260"/>
    </location>
</feature>
<feature type="domain" description="Major facilitator superfamily (MFS) profile" evidence="7">
    <location>
        <begin position="15"/>
        <end position="416"/>
    </location>
</feature>
<dbReference type="AlphaFoldDB" id="A0A5B0X2G4"/>
<dbReference type="EMBL" id="VTUX01000002">
    <property type="protein sequence ID" value="KAA1193463.1"/>
    <property type="molecule type" value="Genomic_DNA"/>
</dbReference>
<dbReference type="PANTHER" id="PTHR11662">
    <property type="entry name" value="SOLUTE CARRIER FAMILY 17"/>
    <property type="match status" value="1"/>
</dbReference>
<keyword evidence="2 6" id="KW-0812">Transmembrane</keyword>
<keyword evidence="9" id="KW-1185">Reference proteome</keyword>
<dbReference type="InterPro" id="IPR036259">
    <property type="entry name" value="MFS_trans_sf"/>
</dbReference>
<dbReference type="InterPro" id="IPR011701">
    <property type="entry name" value="MFS"/>
</dbReference>
<evidence type="ECO:0000256" key="2">
    <source>
        <dbReference type="ARBA" id="ARBA00022692"/>
    </source>
</evidence>
<evidence type="ECO:0000256" key="1">
    <source>
        <dbReference type="ARBA" id="ARBA00004141"/>
    </source>
</evidence>
<dbReference type="Pfam" id="PF07690">
    <property type="entry name" value="MFS_1"/>
    <property type="match status" value="1"/>
</dbReference>
<dbReference type="Gene3D" id="1.20.1250.20">
    <property type="entry name" value="MFS general substrate transporter like domains"/>
    <property type="match status" value="2"/>
</dbReference>